<evidence type="ECO:0000256" key="3">
    <source>
        <dbReference type="SAM" id="Phobius"/>
    </source>
</evidence>
<dbReference type="Gene3D" id="3.40.50.1820">
    <property type="entry name" value="alpha/beta hydrolase"/>
    <property type="match status" value="1"/>
</dbReference>
<keyword evidence="3" id="KW-0812">Transmembrane</keyword>
<dbReference type="PANTHER" id="PTHR43798">
    <property type="entry name" value="MONOACYLGLYCEROL LIPASE"/>
    <property type="match status" value="1"/>
</dbReference>
<dbReference type="PANTHER" id="PTHR43798:SF14">
    <property type="entry name" value="SERINE HYDROLASE-LIKE PROTEIN DDB_G0286239"/>
    <property type="match status" value="1"/>
</dbReference>
<evidence type="ECO:0000256" key="1">
    <source>
        <dbReference type="ARBA" id="ARBA00008645"/>
    </source>
</evidence>
<keyword evidence="3" id="KW-1133">Transmembrane helix</keyword>
<dbReference type="RefSeq" id="XP_003745111.1">
    <property type="nucleotide sequence ID" value="XM_003745063.2"/>
</dbReference>
<evidence type="ECO:0000259" key="4">
    <source>
        <dbReference type="Pfam" id="PF00561"/>
    </source>
</evidence>
<protein>
    <submittedName>
        <fullName evidence="6">Serine hydrolase-like protein</fullName>
    </submittedName>
</protein>
<keyword evidence="2" id="KW-0378">Hydrolase</keyword>
<keyword evidence="5" id="KW-1185">Reference proteome</keyword>
<accession>A0AAJ6QVD3</accession>
<feature type="transmembrane region" description="Helical" evidence="3">
    <location>
        <begin position="91"/>
        <end position="116"/>
    </location>
</feature>
<name>A0AAJ6QVD3_9ACAR</name>
<dbReference type="InterPro" id="IPR050266">
    <property type="entry name" value="AB_hydrolase_sf"/>
</dbReference>
<reference evidence="6" key="1">
    <citation type="submission" date="2025-08" db="UniProtKB">
        <authorList>
            <consortium name="RefSeq"/>
        </authorList>
    </citation>
    <scope>IDENTIFICATION</scope>
</reference>
<dbReference type="KEGG" id="goe:100907857"/>
<proteinExistence type="inferred from homology"/>
<comment type="similarity">
    <text evidence="1">Belongs to the AB hydrolase superfamily.</text>
</comment>
<dbReference type="GO" id="GO:0016787">
    <property type="term" value="F:hydrolase activity"/>
    <property type="evidence" value="ECO:0007669"/>
    <property type="project" value="UniProtKB-KW"/>
</dbReference>
<organism evidence="5 6">
    <name type="scientific">Galendromus occidentalis</name>
    <name type="common">western predatory mite</name>
    <dbReference type="NCBI Taxonomy" id="34638"/>
    <lineage>
        <taxon>Eukaryota</taxon>
        <taxon>Metazoa</taxon>
        <taxon>Ecdysozoa</taxon>
        <taxon>Arthropoda</taxon>
        <taxon>Chelicerata</taxon>
        <taxon>Arachnida</taxon>
        <taxon>Acari</taxon>
        <taxon>Parasitiformes</taxon>
        <taxon>Mesostigmata</taxon>
        <taxon>Gamasina</taxon>
        <taxon>Phytoseioidea</taxon>
        <taxon>Phytoseiidae</taxon>
        <taxon>Typhlodrominae</taxon>
        <taxon>Galendromus</taxon>
    </lineage>
</organism>
<feature type="domain" description="AB hydrolase-1" evidence="4">
    <location>
        <begin position="30"/>
        <end position="137"/>
    </location>
</feature>
<dbReference type="GO" id="GO:0016020">
    <property type="term" value="C:membrane"/>
    <property type="evidence" value="ECO:0007669"/>
    <property type="project" value="TreeGrafter"/>
</dbReference>
<keyword evidence="3" id="KW-0472">Membrane</keyword>
<dbReference type="Proteomes" id="UP000694867">
    <property type="component" value="Unplaced"/>
</dbReference>
<evidence type="ECO:0000256" key="2">
    <source>
        <dbReference type="ARBA" id="ARBA00022801"/>
    </source>
</evidence>
<sequence length="310" mass="35273">MQQPREVQFQMPWGHLAGQEWGDPKSRRKVLAIHGWMDNSNSFSKLCPLLPSDLHIIAIDLSGHGLSSHRPYGSVYTVLEFAIDMKRLADVLGWGGFAILAHSMGAMTAFLLAGLFPEMVTHIVSLDMLTILSCKKTLLPELTAKNIHDFLAFEKKHSQAPVYKNFDEVVDRRMYVTPHSLSRQSAEIIMRRATMDYQGGVVLRTDPRLKFIRILNYDYEAQEQILKRYKGKLLVILAKHEENRRLDGIPYESFVNTYKENCEDFNLLQVKGTHTVHLDEPEKVAGSIIEFLATYEGAAELTDKAPDSRL</sequence>
<dbReference type="GeneID" id="100907857"/>
<evidence type="ECO:0000313" key="6">
    <source>
        <dbReference type="RefSeq" id="XP_003745111.1"/>
    </source>
</evidence>
<gene>
    <name evidence="6" type="primary">LOC100907857</name>
</gene>
<dbReference type="InterPro" id="IPR000073">
    <property type="entry name" value="AB_hydrolase_1"/>
</dbReference>
<dbReference type="AlphaFoldDB" id="A0AAJ6QVD3"/>
<dbReference type="InterPro" id="IPR029058">
    <property type="entry name" value="AB_hydrolase_fold"/>
</dbReference>
<dbReference type="Pfam" id="PF00561">
    <property type="entry name" value="Abhydrolase_1"/>
    <property type="match status" value="1"/>
</dbReference>
<evidence type="ECO:0000313" key="5">
    <source>
        <dbReference type="Proteomes" id="UP000694867"/>
    </source>
</evidence>
<dbReference type="SUPFAM" id="SSF53474">
    <property type="entry name" value="alpha/beta-Hydrolases"/>
    <property type="match status" value="1"/>
</dbReference>